<feature type="compositionally biased region" description="Polar residues" evidence="1">
    <location>
        <begin position="14"/>
        <end position="27"/>
    </location>
</feature>
<feature type="non-terminal residue" evidence="2">
    <location>
        <position position="1"/>
    </location>
</feature>
<reference evidence="2 3" key="1">
    <citation type="submission" date="2019-12" db="EMBL/GenBank/DDBJ databases">
        <authorList>
            <person name="Alioto T."/>
            <person name="Alioto T."/>
            <person name="Gomez Garrido J."/>
        </authorList>
    </citation>
    <scope>NUCLEOTIDE SEQUENCE [LARGE SCALE GENOMIC DNA]</scope>
</reference>
<feature type="region of interest" description="Disordered" evidence="1">
    <location>
        <begin position="14"/>
        <end position="34"/>
    </location>
</feature>
<protein>
    <submittedName>
        <fullName evidence="2">Uncharacterized protein</fullName>
    </submittedName>
</protein>
<evidence type="ECO:0000256" key="1">
    <source>
        <dbReference type="SAM" id="MobiDB-lite"/>
    </source>
</evidence>
<evidence type="ECO:0000313" key="3">
    <source>
        <dbReference type="Proteomes" id="UP000594638"/>
    </source>
</evidence>
<dbReference type="Gramene" id="OE9A005119T1">
    <property type="protein sequence ID" value="OE9A005119C1"/>
    <property type="gene ID" value="OE9A005119"/>
</dbReference>
<sequence>TALTNEFFKPATITYNTTKSPNPQQSPKKAKTPVEYSGTASDVAAWEYCSSEVLRIATVTGSVQLLSHIENGEEMRGKGEREREREKRWWCWRHVAVTTVGIVCFSPCIDAREAVGNEKGKERFGGLN</sequence>
<accession>A0A8S0VDL0</accession>
<name>A0A8S0VDL0_OLEEU</name>
<keyword evidence="3" id="KW-1185">Reference proteome</keyword>
<evidence type="ECO:0000313" key="2">
    <source>
        <dbReference type="EMBL" id="CAA3032004.1"/>
    </source>
</evidence>
<dbReference type="EMBL" id="CACTIH010009514">
    <property type="protein sequence ID" value="CAA3032004.1"/>
    <property type="molecule type" value="Genomic_DNA"/>
</dbReference>
<organism evidence="2 3">
    <name type="scientific">Olea europaea subsp. europaea</name>
    <dbReference type="NCBI Taxonomy" id="158383"/>
    <lineage>
        <taxon>Eukaryota</taxon>
        <taxon>Viridiplantae</taxon>
        <taxon>Streptophyta</taxon>
        <taxon>Embryophyta</taxon>
        <taxon>Tracheophyta</taxon>
        <taxon>Spermatophyta</taxon>
        <taxon>Magnoliopsida</taxon>
        <taxon>eudicotyledons</taxon>
        <taxon>Gunneridae</taxon>
        <taxon>Pentapetalae</taxon>
        <taxon>asterids</taxon>
        <taxon>lamiids</taxon>
        <taxon>Lamiales</taxon>
        <taxon>Oleaceae</taxon>
        <taxon>Oleeae</taxon>
        <taxon>Olea</taxon>
    </lineage>
</organism>
<gene>
    <name evidence="2" type="ORF">OLEA9_A005119</name>
</gene>
<dbReference type="AlphaFoldDB" id="A0A8S0VDL0"/>
<comment type="caution">
    <text evidence="2">The sequence shown here is derived from an EMBL/GenBank/DDBJ whole genome shotgun (WGS) entry which is preliminary data.</text>
</comment>
<dbReference type="Proteomes" id="UP000594638">
    <property type="component" value="Unassembled WGS sequence"/>
</dbReference>
<proteinExistence type="predicted"/>